<keyword evidence="2" id="KW-1185">Reference proteome</keyword>
<protein>
    <submittedName>
        <fullName evidence="1">Uncharacterized protein</fullName>
    </submittedName>
</protein>
<dbReference type="AlphaFoldDB" id="A0A0P5KE86"/>
<gene>
    <name evidence="1" type="ORF">APZ42_011496</name>
</gene>
<accession>A0A0P5KE86</accession>
<evidence type="ECO:0000313" key="2">
    <source>
        <dbReference type="Proteomes" id="UP000076858"/>
    </source>
</evidence>
<proteinExistence type="predicted"/>
<name>A0A0P5KE86_9CRUS</name>
<comment type="caution">
    <text evidence="1">The sequence shown here is derived from an EMBL/GenBank/DDBJ whole genome shotgun (WGS) entry which is preliminary data.</text>
</comment>
<evidence type="ECO:0000313" key="1">
    <source>
        <dbReference type="EMBL" id="KZS21515.1"/>
    </source>
</evidence>
<sequence length="104" mass="12503">MCACDAVVPQKSFLFILFILRGLIILLKRVDGSILLFDKQPFFILFLCMQILIWLKERKIMPYVRDQFYRFPSSLSFSLSRFYFQRMCFAFRRLNAELLSELKV</sequence>
<organism evidence="1 2">
    <name type="scientific">Daphnia magna</name>
    <dbReference type="NCBI Taxonomy" id="35525"/>
    <lineage>
        <taxon>Eukaryota</taxon>
        <taxon>Metazoa</taxon>
        <taxon>Ecdysozoa</taxon>
        <taxon>Arthropoda</taxon>
        <taxon>Crustacea</taxon>
        <taxon>Branchiopoda</taxon>
        <taxon>Diplostraca</taxon>
        <taxon>Cladocera</taxon>
        <taxon>Anomopoda</taxon>
        <taxon>Daphniidae</taxon>
        <taxon>Daphnia</taxon>
    </lineage>
</organism>
<reference evidence="1 2" key="1">
    <citation type="submission" date="2016-03" db="EMBL/GenBank/DDBJ databases">
        <title>EvidentialGene: Evidence-directed Construction of Genes on Genomes.</title>
        <authorList>
            <person name="Gilbert D.G."/>
            <person name="Choi J.-H."/>
            <person name="Mockaitis K."/>
            <person name="Colbourne J."/>
            <person name="Pfrender M."/>
        </authorList>
    </citation>
    <scope>NUCLEOTIDE SEQUENCE [LARGE SCALE GENOMIC DNA]</scope>
    <source>
        <strain evidence="1 2">Xinb3</strain>
        <tissue evidence="1">Complete organism</tissue>
    </source>
</reference>
<dbReference type="Proteomes" id="UP000076858">
    <property type="component" value="Unassembled WGS sequence"/>
</dbReference>
<dbReference type="EMBL" id="LRGB01000024">
    <property type="protein sequence ID" value="KZS21515.1"/>
    <property type="molecule type" value="Genomic_DNA"/>
</dbReference>